<keyword evidence="8" id="KW-0862">Zinc</keyword>
<evidence type="ECO:0000256" key="6">
    <source>
        <dbReference type="ARBA" id="ARBA00022786"/>
    </source>
</evidence>
<protein>
    <recommendedName>
        <fullName evidence="10">MPN domain-containing protein</fullName>
    </recommendedName>
</protein>
<dbReference type="InterPro" id="IPR015063">
    <property type="entry name" value="USP8_dimer"/>
</dbReference>
<comment type="similarity">
    <text evidence="2">Belongs to the LOR family.</text>
</comment>
<evidence type="ECO:0000256" key="4">
    <source>
        <dbReference type="ARBA" id="ARBA00022670"/>
    </source>
</evidence>
<evidence type="ECO:0000313" key="12">
    <source>
        <dbReference type="Proteomes" id="UP000663828"/>
    </source>
</evidence>
<dbReference type="SUPFAM" id="SSF102712">
    <property type="entry name" value="JAB1/MPN domain"/>
    <property type="match status" value="1"/>
</dbReference>
<evidence type="ECO:0000256" key="7">
    <source>
        <dbReference type="ARBA" id="ARBA00022801"/>
    </source>
</evidence>
<accession>A0A814KQS6</accession>
<evidence type="ECO:0000259" key="10">
    <source>
        <dbReference type="PROSITE" id="PS50249"/>
    </source>
</evidence>
<dbReference type="SMART" id="SM00232">
    <property type="entry name" value="JAB_MPN"/>
    <property type="match status" value="1"/>
</dbReference>
<feature type="domain" description="MPN" evidence="10">
    <location>
        <begin position="371"/>
        <end position="499"/>
    </location>
</feature>
<dbReference type="InterPro" id="IPR044098">
    <property type="entry name" value="STAMBP/STALP-like_MPN"/>
</dbReference>
<dbReference type="InterPro" id="IPR007612">
    <property type="entry name" value="LOR"/>
</dbReference>
<evidence type="ECO:0000313" key="11">
    <source>
        <dbReference type="EMBL" id="CAF1052902.1"/>
    </source>
</evidence>
<dbReference type="Gene3D" id="1.20.58.80">
    <property type="entry name" value="Phosphotransferase system, lactose/cellobiose-type IIA subunit"/>
    <property type="match status" value="1"/>
</dbReference>
<reference evidence="11" key="1">
    <citation type="submission" date="2021-02" db="EMBL/GenBank/DDBJ databases">
        <authorList>
            <person name="Nowell W R."/>
        </authorList>
    </citation>
    <scope>NUCLEOTIDE SEQUENCE</scope>
</reference>
<dbReference type="InterPro" id="IPR038595">
    <property type="entry name" value="LOR_sf"/>
</dbReference>
<dbReference type="GO" id="GO:0046872">
    <property type="term" value="F:metal ion binding"/>
    <property type="evidence" value="ECO:0007669"/>
    <property type="project" value="UniProtKB-KW"/>
</dbReference>
<dbReference type="Gene3D" id="3.40.140.10">
    <property type="entry name" value="Cytidine Deaminase, domain 2"/>
    <property type="match status" value="1"/>
</dbReference>
<dbReference type="InterPro" id="IPR000555">
    <property type="entry name" value="JAMM/MPN+_dom"/>
</dbReference>
<evidence type="ECO:0000256" key="1">
    <source>
        <dbReference type="ARBA" id="ARBA00001947"/>
    </source>
</evidence>
<evidence type="ECO:0000256" key="3">
    <source>
        <dbReference type="ARBA" id="ARBA00010981"/>
    </source>
</evidence>
<dbReference type="PANTHER" id="PTHR12947">
    <property type="entry name" value="AMSH-LIKE PROTEASE"/>
    <property type="match status" value="1"/>
</dbReference>
<keyword evidence="4" id="KW-0645">Protease</keyword>
<dbReference type="PROSITE" id="PS50249">
    <property type="entry name" value="MPN"/>
    <property type="match status" value="1"/>
</dbReference>
<dbReference type="SUPFAM" id="SSF54518">
    <property type="entry name" value="Tubby C-terminal domain-like"/>
    <property type="match status" value="1"/>
</dbReference>
<dbReference type="EMBL" id="CAJNOR010000995">
    <property type="protein sequence ID" value="CAF1052902.1"/>
    <property type="molecule type" value="Genomic_DNA"/>
</dbReference>
<gene>
    <name evidence="11" type="ORF">XAT740_LOCUS15869</name>
</gene>
<sequence length="541" mass="61740">MKFSINTEDFSSKFDVFDTEGLKRYLVKNEMESLGRKFTIFDLADDVVCTVEKQFFALRPTYVVHNKHHQPVMNIRKKFNLLHPQFTISSEVDEVKFHTVGDYFGANFSITSKDEKEIIAKVTRKNGYTIEILDTEHDAPALIAIVIIIHLSNMSLSEESIKHGRDYVQSLLENQCRIPIRSTTPINFYYKTSDNLIDEADYHYRNQLYEQSFILYSRYITLFVEELKLHHPSYATVSVNDRERVKEIIRSKAFPRAEELKLKLQDKYAREHEAQLKAAQEEENAKALAAAAAVAASKPTTNIHNENQQAFQQLKANFTPTQPAHVALFAIPATDRNLLENSKEPTKPTYDRAQKPILNSTNSSMAIFRRIVVPNDITHKFLQVALRNTERKIETCGILAGSKKDNQYIITHIVVPKQNGGPDSCDTEKEEEMVEYIASNDLITLGWIHTHPTQTVFLSSVDLHTHLPYQMLMQEAVAIVISPKYNETAIFSLTPETGIPVISTCKKTGFHEHVNNPPLFLPATHTMYDPGLQCKIVDLRA</sequence>
<keyword evidence="12" id="KW-1185">Reference proteome</keyword>
<evidence type="ECO:0000256" key="5">
    <source>
        <dbReference type="ARBA" id="ARBA00022723"/>
    </source>
</evidence>
<proteinExistence type="inferred from homology"/>
<keyword evidence="7" id="KW-0378">Hydrolase</keyword>
<dbReference type="Proteomes" id="UP000663828">
    <property type="component" value="Unassembled WGS sequence"/>
</dbReference>
<comment type="cofactor">
    <cofactor evidence="1">
        <name>Zn(2+)</name>
        <dbReference type="ChEBI" id="CHEBI:29105"/>
    </cofactor>
</comment>
<comment type="caution">
    <text evidence="11">The sequence shown here is derived from an EMBL/GenBank/DDBJ whole genome shotgun (WGS) entry which is preliminary data.</text>
</comment>
<organism evidence="11 12">
    <name type="scientific">Adineta ricciae</name>
    <name type="common">Rotifer</name>
    <dbReference type="NCBI Taxonomy" id="249248"/>
    <lineage>
        <taxon>Eukaryota</taxon>
        <taxon>Metazoa</taxon>
        <taxon>Spiralia</taxon>
        <taxon>Gnathifera</taxon>
        <taxon>Rotifera</taxon>
        <taxon>Eurotatoria</taxon>
        <taxon>Bdelloidea</taxon>
        <taxon>Adinetida</taxon>
        <taxon>Adinetidae</taxon>
        <taxon>Adineta</taxon>
    </lineage>
</organism>
<dbReference type="CDD" id="cd08066">
    <property type="entry name" value="MPN_AMSH_like"/>
    <property type="match status" value="1"/>
</dbReference>
<dbReference type="Pfam" id="PF01398">
    <property type="entry name" value="JAB"/>
    <property type="match status" value="1"/>
</dbReference>
<dbReference type="PANTHER" id="PTHR12947:SF13">
    <property type="entry name" value="FI19924P1"/>
    <property type="match status" value="1"/>
</dbReference>
<name>A0A814KQS6_ADIRI</name>
<evidence type="ECO:0000256" key="2">
    <source>
        <dbReference type="ARBA" id="ARBA00005437"/>
    </source>
</evidence>
<dbReference type="Pfam" id="PF08969">
    <property type="entry name" value="USP8_dimer"/>
    <property type="match status" value="1"/>
</dbReference>
<evidence type="ECO:0000256" key="9">
    <source>
        <dbReference type="ARBA" id="ARBA00023049"/>
    </source>
</evidence>
<keyword evidence="6" id="KW-0833">Ubl conjugation pathway</keyword>
<keyword evidence="9" id="KW-0482">Metalloprotease</keyword>
<dbReference type="GO" id="GO:0061578">
    <property type="term" value="F:K63-linked deubiquitinase activity"/>
    <property type="evidence" value="ECO:0007669"/>
    <property type="project" value="InterPro"/>
</dbReference>
<dbReference type="Gene3D" id="2.40.160.200">
    <property type="entry name" value="LURP1-related"/>
    <property type="match status" value="1"/>
</dbReference>
<dbReference type="InterPro" id="IPR037518">
    <property type="entry name" value="MPN"/>
</dbReference>
<dbReference type="GO" id="GO:0070536">
    <property type="term" value="P:protein K63-linked deubiquitination"/>
    <property type="evidence" value="ECO:0007669"/>
    <property type="project" value="InterPro"/>
</dbReference>
<dbReference type="InterPro" id="IPR025659">
    <property type="entry name" value="Tubby-like_C"/>
</dbReference>
<dbReference type="SUPFAM" id="SSF140856">
    <property type="entry name" value="USP8 N-terminal domain-like"/>
    <property type="match status" value="1"/>
</dbReference>
<dbReference type="AlphaFoldDB" id="A0A814KQS6"/>
<keyword evidence="5" id="KW-0479">Metal-binding</keyword>
<evidence type="ECO:0000256" key="8">
    <source>
        <dbReference type="ARBA" id="ARBA00022833"/>
    </source>
</evidence>
<dbReference type="GO" id="GO:0140492">
    <property type="term" value="F:metal-dependent deubiquitinase activity"/>
    <property type="evidence" value="ECO:0007669"/>
    <property type="project" value="InterPro"/>
</dbReference>
<dbReference type="GO" id="GO:0006508">
    <property type="term" value="P:proteolysis"/>
    <property type="evidence" value="ECO:0007669"/>
    <property type="project" value="UniProtKB-KW"/>
</dbReference>
<dbReference type="Pfam" id="PF04525">
    <property type="entry name" value="LOR"/>
    <property type="match status" value="1"/>
</dbReference>
<comment type="similarity">
    <text evidence="3">Belongs to the peptidase M67C family.</text>
</comment>